<reference evidence="2" key="1">
    <citation type="submission" date="2022-08" db="EMBL/GenBank/DDBJ databases">
        <authorList>
            <consortium name="DOE Joint Genome Institute"/>
            <person name="Min B."/>
            <person name="Riley R."/>
            <person name="Sierra-Patev S."/>
            <person name="Naranjo-Ortiz M."/>
            <person name="Looney B."/>
            <person name="Konkel Z."/>
            <person name="Slot J.C."/>
            <person name="Sakamoto Y."/>
            <person name="Steenwyk J.L."/>
            <person name="Rokas A."/>
            <person name="Carro J."/>
            <person name="Camarero S."/>
            <person name="Ferreira P."/>
            <person name="Molpeceres G."/>
            <person name="Ruiz-Duenas F.J."/>
            <person name="Serrano A."/>
            <person name="Henrissat B."/>
            <person name="Drula E."/>
            <person name="Hughes K.W."/>
            <person name="Mata J.L."/>
            <person name="Ishikawa N.K."/>
            <person name="Vargas-Isla R."/>
            <person name="Ushijima S."/>
            <person name="Smith C.A."/>
            <person name="Ahrendt S."/>
            <person name="Andreopoulos W."/>
            <person name="He G."/>
            <person name="Labutti K."/>
            <person name="Lipzen A."/>
            <person name="Ng V."/>
            <person name="Sandor L."/>
            <person name="Barry K."/>
            <person name="Martinez A.T."/>
            <person name="Xiao Y."/>
            <person name="Gibbons J.G."/>
            <person name="Terashima K."/>
            <person name="Hibbett D.S."/>
            <person name="Grigoriev I.V."/>
        </authorList>
    </citation>
    <scope>NUCLEOTIDE SEQUENCE</scope>
    <source>
        <strain evidence="2">TFB9207</strain>
    </source>
</reference>
<feature type="region of interest" description="Disordered" evidence="1">
    <location>
        <begin position="123"/>
        <end position="200"/>
    </location>
</feature>
<feature type="region of interest" description="Disordered" evidence="1">
    <location>
        <begin position="643"/>
        <end position="662"/>
    </location>
</feature>
<feature type="region of interest" description="Disordered" evidence="1">
    <location>
        <begin position="268"/>
        <end position="331"/>
    </location>
</feature>
<protein>
    <submittedName>
        <fullName evidence="2">Uncharacterized protein</fullName>
    </submittedName>
</protein>
<name>A0AA38UA99_9AGAR</name>
<feature type="compositionally biased region" description="Polar residues" evidence="1">
    <location>
        <begin position="606"/>
        <end position="623"/>
    </location>
</feature>
<feature type="compositionally biased region" description="Basic residues" evidence="1">
    <location>
        <begin position="88"/>
        <end position="101"/>
    </location>
</feature>
<feature type="region of interest" description="Disordered" evidence="1">
    <location>
        <begin position="476"/>
        <end position="497"/>
    </location>
</feature>
<feature type="region of interest" description="Disordered" evidence="1">
    <location>
        <begin position="733"/>
        <end position="809"/>
    </location>
</feature>
<feature type="compositionally biased region" description="Low complexity" evidence="1">
    <location>
        <begin position="1008"/>
        <end position="1031"/>
    </location>
</feature>
<accession>A0AA38UA99</accession>
<feature type="compositionally biased region" description="Basic and acidic residues" evidence="1">
    <location>
        <begin position="480"/>
        <end position="497"/>
    </location>
</feature>
<sequence length="1135" mass="120669">MNDKQDNFHHLNSTTLLSSHLQPSTLVAVATIFLAGSAILWKSNIRLGNFGLLIKGSEQDQQAAALDDEHDPHDVHEGTNHNDGSKFHASRSKERRKRRKDPMKELLKGGKKAKDLAKLLKHVDLPGSNDPNPSSAPNSAQAAQEPSSSTIRLNRNRSVSRSEFGTRDPSVSFSSRSVSISSVAGESTRGGLSGDDFDDQDQEKDLALTVVPSSPTPHSEVNSVHSPTISYASTPSLAVSMFSMDSVNTADTSLQSANHLDLDPSFDEAGHAPLATSLPQPTSQNIRHNKNSNIKNSTDNLATNQLNIDNPDVSPAMLGPSQSMPSNAPSTQFKDKAEFLSTTLPVNTASSTSSRAEKPPRFRSQSRHEPALTSGVGIGFSTSMPIYSTVHAPGADTKLESDYMDGEPIGTGDHSPLSTFFSYPTLNASSGSVSANDSAPSSSKASSSAGVGTPPPSGSTNSISLSTQTQIASLRGALEASKKREEETRGREEKTRSELERLVNELKVLRWEGNAWRRREGELQTQIQQLVHQLQSYSAYFAQPQFPHLQNLAIPQPQRASGKTSKAKRSPHTQSRSSPASSRSTSKSSRPSRSSHASPIPPLTQLPESQTMSQGTSSPSLGSPTVPPSRMFSPSSTFSPGHFSTPFFPNAQTTGPFSPSSSFSMFSPTGSLGGMPFASPHIGMVSPLSPQSPYLPYPTYSAYGGFSQSQNQANGNGSSSNGAKMHPMQFLTMLNSNGKGNGTGTGPGAETGGTMSTSSTMSSLTTESTDSTSPELTMSPSPAPGPSRERGRKRGRGAMNGTGNHDRVLGTYGSEYQYGYSYGYPYPYPVPSPYHAYPGPGGMQGENGKDGEESSEARNSYDSDPGHDVDGEVNELLAGSILKRPESMMGLRRSGSGGSSKSKSTKASLRMSPMKDMELGDEPGDGQQLVNDGLGVTSPSSDSGVGLTQGLDWLHDPALFRHDSSDAVFPQRSEATMELTPMSMPSSPPQSDLSAALNRSTEMDFETEFSSSSSSASTKSNSESTSTTDSSDAPAHTPPMEFTFPSIATWGYSYRTHSAGDVEKSDVTSHASVGIEAIEETEAEKGTMLAHDTETEEEVTPPVGKANPLNVDSRHASSDTTITITSGLEHDHVHR</sequence>
<feature type="compositionally biased region" description="Low complexity" evidence="1">
    <location>
        <begin position="899"/>
        <end position="908"/>
    </location>
</feature>
<evidence type="ECO:0000256" key="1">
    <source>
        <dbReference type="SAM" id="MobiDB-lite"/>
    </source>
</evidence>
<feature type="compositionally biased region" description="Low complexity" evidence="1">
    <location>
        <begin position="429"/>
        <end position="449"/>
    </location>
</feature>
<comment type="caution">
    <text evidence="2">The sequence shown here is derived from an EMBL/GenBank/DDBJ whole genome shotgun (WGS) entry which is preliminary data.</text>
</comment>
<evidence type="ECO:0000313" key="2">
    <source>
        <dbReference type="EMBL" id="KAJ3834780.1"/>
    </source>
</evidence>
<feature type="region of interest" description="Disordered" evidence="1">
    <location>
        <begin position="63"/>
        <end position="111"/>
    </location>
</feature>
<dbReference type="EMBL" id="MU806485">
    <property type="protein sequence ID" value="KAJ3834780.1"/>
    <property type="molecule type" value="Genomic_DNA"/>
</dbReference>
<feature type="compositionally biased region" description="Polar residues" evidence="1">
    <location>
        <begin position="344"/>
        <end position="354"/>
    </location>
</feature>
<feature type="compositionally biased region" description="Low complexity" evidence="1">
    <location>
        <begin position="981"/>
        <end position="991"/>
    </location>
</feature>
<feature type="compositionally biased region" description="Low complexity" evidence="1">
    <location>
        <begin position="170"/>
        <end position="183"/>
    </location>
</feature>
<dbReference type="AlphaFoldDB" id="A0AA38UA99"/>
<feature type="compositionally biased region" description="Basic and acidic residues" evidence="1">
    <location>
        <begin position="847"/>
        <end position="870"/>
    </location>
</feature>
<proteinExistence type="predicted"/>
<feature type="compositionally biased region" description="Low complexity" evidence="1">
    <location>
        <begin position="128"/>
        <end position="149"/>
    </location>
</feature>
<keyword evidence="3" id="KW-1185">Reference proteome</keyword>
<feature type="region of interest" description="Disordered" evidence="1">
    <location>
        <begin position="344"/>
        <end position="378"/>
    </location>
</feature>
<feature type="compositionally biased region" description="Basic and acidic residues" evidence="1">
    <location>
        <begin position="355"/>
        <end position="370"/>
    </location>
</feature>
<feature type="compositionally biased region" description="Low complexity" evidence="1">
    <location>
        <begin position="752"/>
        <end position="777"/>
    </location>
</feature>
<feature type="compositionally biased region" description="Basic and acidic residues" evidence="1">
    <location>
        <begin position="102"/>
        <end position="111"/>
    </location>
</feature>
<feature type="compositionally biased region" description="Low complexity" evidence="1">
    <location>
        <begin position="653"/>
        <end position="662"/>
    </location>
</feature>
<feature type="compositionally biased region" description="Polar residues" evidence="1">
    <location>
        <begin position="320"/>
        <end position="331"/>
    </location>
</feature>
<feature type="compositionally biased region" description="Polar residues" evidence="1">
    <location>
        <begin position="150"/>
        <end position="163"/>
    </location>
</feature>
<gene>
    <name evidence="2" type="ORF">F5878DRAFT_727977</name>
</gene>
<feature type="region of interest" description="Disordered" evidence="1">
    <location>
        <begin position="556"/>
        <end position="638"/>
    </location>
</feature>
<feature type="compositionally biased region" description="Polar residues" evidence="1">
    <location>
        <begin position="277"/>
        <end position="308"/>
    </location>
</feature>
<evidence type="ECO:0000313" key="3">
    <source>
        <dbReference type="Proteomes" id="UP001163846"/>
    </source>
</evidence>
<feature type="region of interest" description="Disordered" evidence="1">
    <location>
        <begin position="962"/>
        <end position="1040"/>
    </location>
</feature>
<feature type="compositionally biased region" description="Basic and acidic residues" evidence="1">
    <location>
        <begin position="70"/>
        <end position="86"/>
    </location>
</feature>
<organism evidence="2 3">
    <name type="scientific">Lentinula raphanica</name>
    <dbReference type="NCBI Taxonomy" id="153919"/>
    <lineage>
        <taxon>Eukaryota</taxon>
        <taxon>Fungi</taxon>
        <taxon>Dikarya</taxon>
        <taxon>Basidiomycota</taxon>
        <taxon>Agaricomycotina</taxon>
        <taxon>Agaricomycetes</taxon>
        <taxon>Agaricomycetidae</taxon>
        <taxon>Agaricales</taxon>
        <taxon>Marasmiineae</taxon>
        <taxon>Omphalotaceae</taxon>
        <taxon>Lentinula</taxon>
    </lineage>
</organism>
<feature type="region of interest" description="Disordered" evidence="1">
    <location>
        <begin position="429"/>
        <end position="464"/>
    </location>
</feature>
<feature type="compositionally biased region" description="Gly residues" evidence="1">
    <location>
        <begin position="739"/>
        <end position="751"/>
    </location>
</feature>
<feature type="region of interest" description="Disordered" evidence="1">
    <location>
        <begin position="837"/>
        <end position="949"/>
    </location>
</feature>
<feature type="region of interest" description="Disordered" evidence="1">
    <location>
        <begin position="1093"/>
        <end position="1118"/>
    </location>
</feature>
<feature type="compositionally biased region" description="Low complexity" evidence="1">
    <location>
        <begin position="572"/>
        <end position="598"/>
    </location>
</feature>
<dbReference type="Proteomes" id="UP001163846">
    <property type="component" value="Unassembled WGS sequence"/>
</dbReference>